<evidence type="ECO:0000256" key="1">
    <source>
        <dbReference type="ARBA" id="ARBA00022555"/>
    </source>
</evidence>
<keyword evidence="6" id="KW-0694">RNA-binding</keyword>
<proteinExistence type="predicted"/>
<evidence type="ECO:0000256" key="5">
    <source>
        <dbReference type="ARBA" id="ARBA00022694"/>
    </source>
</evidence>
<comment type="caution">
    <text evidence="7">The sequence shown here is derived from an EMBL/GenBank/DDBJ whole genome shotgun (WGS) entry which is preliminary data.</text>
</comment>
<dbReference type="Gene3D" id="3.40.50.150">
    <property type="entry name" value="Vaccinia Virus protein VP39"/>
    <property type="match status" value="1"/>
</dbReference>
<dbReference type="InterPro" id="IPR029063">
    <property type="entry name" value="SAM-dependent_MTases_sf"/>
</dbReference>
<keyword evidence="8" id="KW-1185">Reference proteome</keyword>
<evidence type="ECO:0000256" key="4">
    <source>
        <dbReference type="ARBA" id="ARBA00022691"/>
    </source>
</evidence>
<evidence type="ECO:0000256" key="2">
    <source>
        <dbReference type="ARBA" id="ARBA00022603"/>
    </source>
</evidence>
<evidence type="ECO:0000313" key="7">
    <source>
        <dbReference type="EMBL" id="MCW6036302.1"/>
    </source>
</evidence>
<evidence type="ECO:0000313" key="8">
    <source>
        <dbReference type="Proteomes" id="UP001526426"/>
    </source>
</evidence>
<keyword evidence="3" id="KW-0808">Transferase</keyword>
<protein>
    <submittedName>
        <fullName evidence="7">tRNA (Guanine-N1)-methyltransferase</fullName>
    </submittedName>
</protein>
<dbReference type="PANTHER" id="PTHR10631:SF9">
    <property type="entry name" value="TRNA (GUANINE(26)-N(2))-DIMETHYLTRANSFERASE"/>
    <property type="match status" value="1"/>
</dbReference>
<evidence type="ECO:0000256" key="6">
    <source>
        <dbReference type="ARBA" id="ARBA00022884"/>
    </source>
</evidence>
<dbReference type="RefSeq" id="WP_265264054.1">
    <property type="nucleotide sequence ID" value="NZ_JAIHOM010000033.1"/>
</dbReference>
<dbReference type="Pfam" id="PF02005">
    <property type="entry name" value="TRM"/>
    <property type="match status" value="1"/>
</dbReference>
<evidence type="ECO:0000256" key="3">
    <source>
        <dbReference type="ARBA" id="ARBA00022679"/>
    </source>
</evidence>
<keyword evidence="2" id="KW-0489">Methyltransferase</keyword>
<keyword evidence="1" id="KW-0820">tRNA-binding</keyword>
<keyword evidence="4" id="KW-0949">S-adenosyl-L-methionine</keyword>
<sequence length="374" mass="41271">MQAVEEGRVSFGVDGAFYRRETRIVRDLGVLAGWVYRQQVGALRVLDGMTGCGVRSLRYGAESGASWVWANEGNPDLRGLLEENLKGAIASGRCKLTFENAHRVFFHCYSEQDYYDLVDVDCFGSAAPYFTTALWAVKIGGLLYLTSTDGRSATGHLPSKSLQDYGAFARSHPAAHEQGLRLLLGALQQEAASRGMGIEPIFSLYRSNTYRVMVRLGAKVRLTPQNYGFLGYCHHCGDYQGVAWEKLGRSVCLRDERPLTLTGPMWLGELGDRTFLNLMRSSSLPHLDSSLPRLLDLLQAEVDFPPYFYTLQAIGKRGKLDLPPKAQLIQALQAQGHRATATHLNPQGLKTTASLATCIAVARGILGKKNRLEI</sequence>
<accession>A0ABT3L4C0</accession>
<dbReference type="InterPro" id="IPR002905">
    <property type="entry name" value="Trm1"/>
</dbReference>
<name>A0ABT3L4C0_9CYAN</name>
<dbReference type="PANTHER" id="PTHR10631">
    <property type="entry name" value="N 2 ,N 2 -DIMETHYLGUANOSINE TRNA METHYLTRANSFERASE"/>
    <property type="match status" value="1"/>
</dbReference>
<dbReference type="PROSITE" id="PS51626">
    <property type="entry name" value="SAM_MT_TRM1"/>
    <property type="match status" value="1"/>
</dbReference>
<reference evidence="7 8" key="1">
    <citation type="submission" date="2021-08" db="EMBL/GenBank/DDBJ databases">
        <title>Draft genome sequence of Spirulina subsalsa with high tolerance to salinity and hype-accumulation of phycocyanin.</title>
        <authorList>
            <person name="Pei H."/>
            <person name="Jiang L."/>
        </authorList>
    </citation>
    <scope>NUCLEOTIDE SEQUENCE [LARGE SCALE GENOMIC DNA]</scope>
    <source>
        <strain evidence="7 8">FACHB-351</strain>
    </source>
</reference>
<dbReference type="Proteomes" id="UP001526426">
    <property type="component" value="Unassembled WGS sequence"/>
</dbReference>
<gene>
    <name evidence="7" type="ORF">K4A83_08455</name>
</gene>
<organism evidence="7 8">
    <name type="scientific">Spirulina subsalsa FACHB-351</name>
    <dbReference type="NCBI Taxonomy" id="234711"/>
    <lineage>
        <taxon>Bacteria</taxon>
        <taxon>Bacillati</taxon>
        <taxon>Cyanobacteriota</taxon>
        <taxon>Cyanophyceae</taxon>
        <taxon>Spirulinales</taxon>
        <taxon>Spirulinaceae</taxon>
        <taxon>Spirulina</taxon>
    </lineage>
</organism>
<dbReference type="InterPro" id="IPR042296">
    <property type="entry name" value="tRNA_met_Trm1_C"/>
</dbReference>
<dbReference type="SUPFAM" id="SSF53335">
    <property type="entry name" value="S-adenosyl-L-methionine-dependent methyltransferases"/>
    <property type="match status" value="1"/>
</dbReference>
<keyword evidence="5" id="KW-0819">tRNA processing</keyword>
<dbReference type="Gene3D" id="3.30.56.70">
    <property type="entry name" value="N2,N2-dimethylguanosine tRNA methyltransferase, C-terminal domain"/>
    <property type="match status" value="1"/>
</dbReference>
<dbReference type="EMBL" id="JAIHOM010000033">
    <property type="protein sequence ID" value="MCW6036302.1"/>
    <property type="molecule type" value="Genomic_DNA"/>
</dbReference>